<dbReference type="EMBL" id="JAPDRQ010000073">
    <property type="protein sequence ID" value="KAJ9656751.1"/>
    <property type="molecule type" value="Genomic_DNA"/>
</dbReference>
<name>A0ACC3A805_9EURO</name>
<organism evidence="1 2">
    <name type="scientific">Neophaeococcomyces mojaviensis</name>
    <dbReference type="NCBI Taxonomy" id="3383035"/>
    <lineage>
        <taxon>Eukaryota</taxon>
        <taxon>Fungi</taxon>
        <taxon>Dikarya</taxon>
        <taxon>Ascomycota</taxon>
        <taxon>Pezizomycotina</taxon>
        <taxon>Eurotiomycetes</taxon>
        <taxon>Chaetothyriomycetidae</taxon>
        <taxon>Chaetothyriales</taxon>
        <taxon>Chaetothyriales incertae sedis</taxon>
        <taxon>Neophaeococcomyces</taxon>
    </lineage>
</organism>
<protein>
    <submittedName>
        <fullName evidence="1">Uncharacterized protein</fullName>
    </submittedName>
</protein>
<sequence>MARQDSDSVQPTPTQASSSSSSSASASQSNSASASAKTSGNNDNSESQSQSQTASITSSGSQKSSVSGSTTRASITGGSSNKNTTSSAIDPRQPPGGVSMITPAAIDGMTFIKVGNQVTFKWNYTSLARSPSYIDVIATNTVNSQTYTIAANMSFEPTQAVTWDTGEFTKTTDLPFVIATYTLMIYDANSNPTAVPSAGYLGAFSNLQFGVYTPQPYTPLNDFRCATCSSGAMSLHEKQALSVILGTCAITILSFTWFASGFGLF</sequence>
<comment type="caution">
    <text evidence="1">The sequence shown here is derived from an EMBL/GenBank/DDBJ whole genome shotgun (WGS) entry which is preliminary data.</text>
</comment>
<reference evidence="1" key="1">
    <citation type="submission" date="2022-10" db="EMBL/GenBank/DDBJ databases">
        <title>Culturing micro-colonial fungi from biological soil crusts in the Mojave desert and describing Neophaeococcomyces mojavensis, and introducing the new genera and species Taxawa tesnikishii.</title>
        <authorList>
            <person name="Kurbessoian T."/>
            <person name="Stajich J.E."/>
        </authorList>
    </citation>
    <scope>NUCLEOTIDE SEQUENCE</scope>
    <source>
        <strain evidence="1">JES_112</strain>
    </source>
</reference>
<proteinExistence type="predicted"/>
<dbReference type="Proteomes" id="UP001172386">
    <property type="component" value="Unassembled WGS sequence"/>
</dbReference>
<evidence type="ECO:0000313" key="1">
    <source>
        <dbReference type="EMBL" id="KAJ9656751.1"/>
    </source>
</evidence>
<evidence type="ECO:0000313" key="2">
    <source>
        <dbReference type="Proteomes" id="UP001172386"/>
    </source>
</evidence>
<keyword evidence="2" id="KW-1185">Reference proteome</keyword>
<gene>
    <name evidence="1" type="ORF">H2198_004755</name>
</gene>
<accession>A0ACC3A805</accession>